<evidence type="ECO:0000256" key="1">
    <source>
        <dbReference type="PROSITE-ProRule" id="PRU00221"/>
    </source>
</evidence>
<dbReference type="PANTHER" id="PTHR43991:SF12">
    <property type="entry name" value="WD REPEAT PROTEIN (AFU_ORTHOLOGUE AFUA_8G05640)"/>
    <property type="match status" value="1"/>
</dbReference>
<protein>
    <submittedName>
        <fullName evidence="2">WD40-repeat-containing domain protein</fullName>
    </submittedName>
</protein>
<dbReference type="PANTHER" id="PTHR43991">
    <property type="entry name" value="WD REPEAT PROTEIN (AFU_ORTHOLOGUE AFUA_8G05640)-RELATED"/>
    <property type="match status" value="1"/>
</dbReference>
<accession>A0A4P9WMA6</accession>
<dbReference type="SMART" id="SM00320">
    <property type="entry name" value="WD40"/>
    <property type="match status" value="3"/>
</dbReference>
<dbReference type="PROSITE" id="PS50082">
    <property type="entry name" value="WD_REPEATS_2"/>
    <property type="match status" value="1"/>
</dbReference>
<dbReference type="InterPro" id="IPR015943">
    <property type="entry name" value="WD40/YVTN_repeat-like_dom_sf"/>
</dbReference>
<reference evidence="3" key="1">
    <citation type="journal article" date="2018" name="Nat. Microbiol.">
        <title>Leveraging single-cell genomics to expand the fungal tree of life.</title>
        <authorList>
            <person name="Ahrendt S.R."/>
            <person name="Quandt C.A."/>
            <person name="Ciobanu D."/>
            <person name="Clum A."/>
            <person name="Salamov A."/>
            <person name="Andreopoulos B."/>
            <person name="Cheng J.F."/>
            <person name="Woyke T."/>
            <person name="Pelin A."/>
            <person name="Henrissat B."/>
            <person name="Reynolds N.K."/>
            <person name="Benny G.L."/>
            <person name="Smith M.E."/>
            <person name="James T.Y."/>
            <person name="Grigoriev I.V."/>
        </authorList>
    </citation>
    <scope>NUCLEOTIDE SEQUENCE [LARGE SCALE GENOMIC DNA]</scope>
</reference>
<dbReference type="Proteomes" id="UP000269721">
    <property type="component" value="Unassembled WGS sequence"/>
</dbReference>
<dbReference type="OrthoDB" id="20669at2759"/>
<feature type="repeat" description="WD" evidence="1">
    <location>
        <begin position="237"/>
        <end position="278"/>
    </location>
</feature>
<dbReference type="Gene3D" id="2.130.10.10">
    <property type="entry name" value="YVTN repeat-like/Quinoprotein amine dehydrogenase"/>
    <property type="match status" value="1"/>
</dbReference>
<keyword evidence="1" id="KW-0853">WD repeat</keyword>
<keyword evidence="3" id="KW-1185">Reference proteome</keyword>
<dbReference type="InterPro" id="IPR001680">
    <property type="entry name" value="WD40_rpt"/>
</dbReference>
<proteinExistence type="predicted"/>
<name>A0A4P9WMA6_9FUNG</name>
<dbReference type="AlphaFoldDB" id="A0A4P9WMA6"/>
<organism evidence="2 3">
    <name type="scientific">Blyttiomyces helicus</name>
    <dbReference type="NCBI Taxonomy" id="388810"/>
    <lineage>
        <taxon>Eukaryota</taxon>
        <taxon>Fungi</taxon>
        <taxon>Fungi incertae sedis</taxon>
        <taxon>Chytridiomycota</taxon>
        <taxon>Chytridiomycota incertae sedis</taxon>
        <taxon>Chytridiomycetes</taxon>
        <taxon>Chytridiomycetes incertae sedis</taxon>
        <taxon>Blyttiomyces</taxon>
    </lineage>
</organism>
<dbReference type="SUPFAM" id="SSF50978">
    <property type="entry name" value="WD40 repeat-like"/>
    <property type="match status" value="1"/>
</dbReference>
<dbReference type="EMBL" id="KZ994879">
    <property type="protein sequence ID" value="RKO91846.1"/>
    <property type="molecule type" value="Genomic_DNA"/>
</dbReference>
<evidence type="ECO:0000313" key="2">
    <source>
        <dbReference type="EMBL" id="RKO91846.1"/>
    </source>
</evidence>
<evidence type="ECO:0000313" key="3">
    <source>
        <dbReference type="Proteomes" id="UP000269721"/>
    </source>
</evidence>
<dbReference type="Pfam" id="PF00400">
    <property type="entry name" value="WD40"/>
    <property type="match status" value="1"/>
</dbReference>
<sequence>MQGIEWANLPDSRAGFRKTRIKEYATYRNETEPLDSIKKDIEPVRADGRFYDFRYTRLKEKCSIVHFQLRNLLWATSKHDIFYTYGPAVKLWCPITKGSRTVLNLSQHDLSGTKISTMAAKDNFLIVGGYGGEYVCRRLDGDPMVHTGSVTVDPSGITNHLDIARSRSGAKSAYISSNDERARIMDLSTLRITSTFKFDWPVNCTTLSPDKRILCVVGDDRNTALIDSESGDLLTTLKGHIDFSFACAWSPCGRFIATGNQDLSTRLYDTRNLSKSISTFGAKLGAVRSLHFSDDGRYLAMAEPADFVHLFDLNCPDGSTHQSQVIDFFGEIAGVSFTPGDACALYIGNAGRLSPPRGG</sequence>
<gene>
    <name evidence="2" type="ORF">BDK51DRAFT_35994</name>
</gene>
<dbReference type="InterPro" id="IPR036322">
    <property type="entry name" value="WD40_repeat_dom_sf"/>
</dbReference>